<name>A0A0T5X7Y6_9BACT</name>
<evidence type="ECO:0000259" key="2">
    <source>
        <dbReference type="Pfam" id="PF01558"/>
    </source>
</evidence>
<dbReference type="SUPFAM" id="SSF53323">
    <property type="entry name" value="Pyruvate-ferredoxin oxidoreductase, PFOR, domain III"/>
    <property type="match status" value="1"/>
</dbReference>
<dbReference type="Gene3D" id="3.40.920.10">
    <property type="entry name" value="Pyruvate-ferredoxin oxidoreductase, PFOR, domain III"/>
    <property type="match status" value="1"/>
</dbReference>
<accession>A0A0T5X7Y6</accession>
<gene>
    <name evidence="3" type="ORF">HMPREF1705_03820</name>
</gene>
<keyword evidence="4" id="KW-1185">Reference proteome</keyword>
<sequence length="190" mass="20887">MKLDIFVIGVGGQGIGLLSETIIRAADHAGLTVKGVDTHGLAQRGGMVTSHIRIGEDAFSPLIMPGLADMVLALEIHEALRGLNTYLKDKGTLVYYSVSLQPLNVRLGEEKPVTIDDISRECKKRSVKEYAVSREVPDPRMQNIAILGTLARERLIDSVEPRHYEMALEDLLSGKVLELNLNLFRSILAD</sequence>
<comment type="caution">
    <text evidence="3">The sequence shown here is derived from an EMBL/GenBank/DDBJ whole genome shotgun (WGS) entry which is preliminary data.</text>
</comment>
<dbReference type="eggNOG" id="COG1014">
    <property type="taxonomic scope" value="Bacteria"/>
</dbReference>
<dbReference type="AlphaFoldDB" id="A0A0T5X7Y6"/>
<proteinExistence type="predicted"/>
<reference evidence="4" key="1">
    <citation type="submission" date="2012-09" db="EMBL/GenBank/DDBJ databases">
        <authorList>
            <person name="Weinstock G."/>
            <person name="Sodergren E."/>
            <person name="Clifton S."/>
            <person name="Fulton L."/>
            <person name="Fulton B."/>
            <person name="Courtney L."/>
            <person name="Fronick C."/>
            <person name="Harrison M."/>
            <person name="Strong C."/>
            <person name="Farmer C."/>
            <person name="Delehaunty K."/>
            <person name="Markovic C."/>
            <person name="Hall O."/>
            <person name="Minx P."/>
            <person name="Tomlinson C."/>
            <person name="Mitreva M."/>
            <person name="Nelson J."/>
            <person name="Hou S."/>
            <person name="Wollam A."/>
            <person name="Pepin K.H."/>
            <person name="Johnson M."/>
            <person name="Bhonagiri V."/>
            <person name="Nash W.E."/>
            <person name="Suruliraj S."/>
            <person name="Warren W."/>
            <person name="Chinwalla A."/>
            <person name="Mardis E.R."/>
            <person name="Wilson R.K."/>
        </authorList>
    </citation>
    <scope>NUCLEOTIDE SEQUENCE [LARGE SCALE GENOMIC DNA]</scope>
    <source>
        <strain evidence="4">OS1</strain>
    </source>
</reference>
<dbReference type="InterPro" id="IPR002869">
    <property type="entry name" value="Pyrv_flavodox_OxRed_cen"/>
</dbReference>
<organism evidence="3 4">
    <name type="scientific">Acetomicrobium hydrogeniformans ATCC BAA-1850</name>
    <dbReference type="NCBI Taxonomy" id="592015"/>
    <lineage>
        <taxon>Bacteria</taxon>
        <taxon>Thermotogati</taxon>
        <taxon>Synergistota</taxon>
        <taxon>Synergistia</taxon>
        <taxon>Synergistales</taxon>
        <taxon>Acetomicrobiaceae</taxon>
        <taxon>Acetomicrobium</taxon>
    </lineage>
</organism>
<evidence type="ECO:0000313" key="4">
    <source>
        <dbReference type="Proteomes" id="UP000005273"/>
    </source>
</evidence>
<dbReference type="RefSeq" id="WP_009200534.1">
    <property type="nucleotide sequence ID" value="NZ_ACJX03000001.1"/>
</dbReference>
<evidence type="ECO:0000256" key="1">
    <source>
        <dbReference type="ARBA" id="ARBA00023002"/>
    </source>
</evidence>
<feature type="domain" description="Pyruvate/ketoisovalerate oxidoreductase catalytic" evidence="2">
    <location>
        <begin position="11"/>
        <end position="186"/>
    </location>
</feature>
<dbReference type="InterPro" id="IPR052198">
    <property type="entry name" value="IorB_Oxidoreductase"/>
</dbReference>
<dbReference type="Pfam" id="PF01558">
    <property type="entry name" value="POR"/>
    <property type="match status" value="1"/>
</dbReference>
<keyword evidence="3" id="KW-0670">Pyruvate</keyword>
<dbReference type="STRING" id="592015.HMPREF1705_03820"/>
<dbReference type="EMBL" id="ACJX03000001">
    <property type="protein sequence ID" value="KRT34589.1"/>
    <property type="molecule type" value="Genomic_DNA"/>
</dbReference>
<keyword evidence="1" id="KW-0560">Oxidoreductase</keyword>
<protein>
    <submittedName>
        <fullName evidence="3">Putative indolepyruvate ferredoxin oxidoreductase, beta subunit</fullName>
    </submittedName>
</protein>
<dbReference type="GO" id="GO:0016903">
    <property type="term" value="F:oxidoreductase activity, acting on the aldehyde or oxo group of donors"/>
    <property type="evidence" value="ECO:0007669"/>
    <property type="project" value="InterPro"/>
</dbReference>
<evidence type="ECO:0000313" key="3">
    <source>
        <dbReference type="EMBL" id="KRT34589.1"/>
    </source>
</evidence>
<dbReference type="InterPro" id="IPR019752">
    <property type="entry name" value="Pyrv/ketoisovalerate_OxRed_cat"/>
</dbReference>
<dbReference type="PANTHER" id="PTHR43854:SF1">
    <property type="entry name" value="INDOLEPYRUVATE OXIDOREDUCTASE SUBUNIT IORB"/>
    <property type="match status" value="1"/>
</dbReference>
<dbReference type="PANTHER" id="PTHR43854">
    <property type="entry name" value="INDOLEPYRUVATE OXIDOREDUCTASE SUBUNIT IORB"/>
    <property type="match status" value="1"/>
</dbReference>
<dbReference type="OrthoDB" id="9789125at2"/>
<dbReference type="Proteomes" id="UP000005273">
    <property type="component" value="Unassembled WGS sequence"/>
</dbReference>